<dbReference type="Proteomes" id="UP000218209">
    <property type="component" value="Unassembled WGS sequence"/>
</dbReference>
<protein>
    <submittedName>
        <fullName evidence="2">Uncharacterized protein</fullName>
    </submittedName>
</protein>
<reference evidence="2 3" key="1">
    <citation type="submission" date="2017-03" db="EMBL/GenBank/DDBJ databases">
        <title>WGS assembly of Porphyra umbilicalis.</title>
        <authorList>
            <person name="Brawley S.H."/>
            <person name="Blouin N.A."/>
            <person name="Ficko-Blean E."/>
            <person name="Wheeler G.L."/>
            <person name="Lohr M."/>
            <person name="Goodson H.V."/>
            <person name="Jenkins J.W."/>
            <person name="Blaby-Haas C.E."/>
            <person name="Helliwell K.E."/>
            <person name="Chan C."/>
            <person name="Marriage T."/>
            <person name="Bhattacharya D."/>
            <person name="Klein A.S."/>
            <person name="Badis Y."/>
            <person name="Brodie J."/>
            <person name="Cao Y."/>
            <person name="Collen J."/>
            <person name="Dittami S.M."/>
            <person name="Gachon C.M."/>
            <person name="Green B.R."/>
            <person name="Karpowicz S."/>
            <person name="Kim J.W."/>
            <person name="Kudahl U."/>
            <person name="Lin S."/>
            <person name="Michel G."/>
            <person name="Mittag M."/>
            <person name="Olson B.J."/>
            <person name="Pangilinan J."/>
            <person name="Peng Y."/>
            <person name="Qiu H."/>
            <person name="Shu S."/>
            <person name="Singer J.T."/>
            <person name="Smith A.G."/>
            <person name="Sprecher B.N."/>
            <person name="Wagner V."/>
            <person name="Wang W."/>
            <person name="Wang Z.-Y."/>
            <person name="Yan J."/>
            <person name="Yarish C."/>
            <person name="Zoeuner-Riek S."/>
            <person name="Zhuang Y."/>
            <person name="Zou Y."/>
            <person name="Lindquist E.A."/>
            <person name="Grimwood J."/>
            <person name="Barry K."/>
            <person name="Rokhsar D.S."/>
            <person name="Schmutz J."/>
            <person name="Stiller J.W."/>
            <person name="Grossman A.R."/>
            <person name="Prochnik S.E."/>
        </authorList>
    </citation>
    <scope>NUCLEOTIDE SEQUENCE [LARGE SCALE GENOMIC DNA]</scope>
    <source>
        <strain evidence="2">4086291</strain>
    </source>
</reference>
<keyword evidence="3" id="KW-1185">Reference proteome</keyword>
<dbReference type="EMBL" id="KV918770">
    <property type="protein sequence ID" value="OSX80647.1"/>
    <property type="molecule type" value="Genomic_DNA"/>
</dbReference>
<feature type="compositionally biased region" description="Low complexity" evidence="1">
    <location>
        <begin position="436"/>
        <end position="446"/>
    </location>
</feature>
<name>A0A1X6PII2_PORUM</name>
<gene>
    <name evidence="2" type="ORF">BU14_0047s0012</name>
</gene>
<feature type="compositionally biased region" description="Basic and acidic residues" evidence="1">
    <location>
        <begin position="337"/>
        <end position="347"/>
    </location>
</feature>
<proteinExistence type="predicted"/>
<feature type="compositionally biased region" description="Low complexity" evidence="1">
    <location>
        <begin position="348"/>
        <end position="364"/>
    </location>
</feature>
<feature type="region of interest" description="Disordered" evidence="1">
    <location>
        <begin position="185"/>
        <end position="219"/>
    </location>
</feature>
<organism evidence="2 3">
    <name type="scientific">Porphyra umbilicalis</name>
    <name type="common">Purple laver</name>
    <name type="synonym">Red alga</name>
    <dbReference type="NCBI Taxonomy" id="2786"/>
    <lineage>
        <taxon>Eukaryota</taxon>
        <taxon>Rhodophyta</taxon>
        <taxon>Bangiophyceae</taxon>
        <taxon>Bangiales</taxon>
        <taxon>Bangiaceae</taxon>
        <taxon>Porphyra</taxon>
    </lineage>
</organism>
<evidence type="ECO:0000313" key="3">
    <source>
        <dbReference type="Proteomes" id="UP000218209"/>
    </source>
</evidence>
<feature type="compositionally biased region" description="Basic residues" evidence="1">
    <location>
        <begin position="185"/>
        <end position="195"/>
    </location>
</feature>
<sequence>MHCLVRFNAHLLPSDLSLIHRLSQDERSSARTNMQPLTAEMRAGGTATMVVVVLVAGYSTPSSCSHLSSSLPLSPCPVDVPSGAGYRCRSDQRDCAGDSGRSDCWRSGDENRRAASCEQTNIVIPVLRRVDWKDNRDREVVCHGQSPRPRCVDGVGRRRTGRVRQSQLAHLQRRRRADVACQRVLARHSRARHSRRVDGHGRNGAKSSHRHKPGTSLPATSISLHTSAITQTTAVSSLGGVRGDADRHFGLARLPPPPGHSYRRQRPHLLLLAITGYHEATGSHLENDGKAVSRAVASAVCCCDLDTATLMARVPASPTANLKPAMHLKVAHGGSRKGGEGPEEKVARPSLAGSGAASATASPRGQRETLGRGGVTVGRSGRSGVRGGRRATSDCSETAVEGARRNHRMDRLPRGDLQRLGSERATTSRACRRALKNGSSGESNASGAGGGGGRSGNKSIREKDVRFPLSPPPPLVRHPTHPTDAGAARAAPTSRVRNGQRASGCRGSRTSRRGGPCRRSCSGNDGCWMTMGWLSCTLSAQKVWWSVLFLPFLNVVPSPAPPCLAPRLLHRHDVRGITLAAPRRRQMATRRLSRQPVRRLHPPARGGAAAGLHLWRRRKFGTRVGQGAGGPGWDTVGLCRGRGECTRVDYMVTVINAYPSECGVNRIAVWSESGAWRRRHVTV</sequence>
<dbReference type="AlphaFoldDB" id="A0A1X6PII2"/>
<evidence type="ECO:0000256" key="1">
    <source>
        <dbReference type="SAM" id="MobiDB-lite"/>
    </source>
</evidence>
<feature type="region of interest" description="Disordered" evidence="1">
    <location>
        <begin position="331"/>
        <end position="518"/>
    </location>
</feature>
<accession>A0A1X6PII2</accession>
<evidence type="ECO:0000313" key="2">
    <source>
        <dbReference type="EMBL" id="OSX80647.1"/>
    </source>
</evidence>